<name>A0A2Z2NQR4_9GAMM</name>
<comment type="similarity">
    <text evidence="3">Belongs to the RimP family.</text>
</comment>
<dbReference type="KEGG" id="gai:IMCC3135_11205"/>
<evidence type="ECO:0000313" key="7">
    <source>
        <dbReference type="Proteomes" id="UP000250079"/>
    </source>
</evidence>
<dbReference type="AlphaFoldDB" id="A0A2Z2NQR4"/>
<gene>
    <name evidence="3 6" type="primary">rimP</name>
    <name evidence="6" type="ORF">IMCC3135_11205</name>
</gene>
<accession>A0A2Z2NQR4</accession>
<evidence type="ECO:0000256" key="2">
    <source>
        <dbReference type="ARBA" id="ARBA00022517"/>
    </source>
</evidence>
<dbReference type="Gene3D" id="2.30.30.180">
    <property type="entry name" value="Ribosome maturation factor RimP, C-terminal domain"/>
    <property type="match status" value="1"/>
</dbReference>
<dbReference type="CDD" id="cd01734">
    <property type="entry name" value="YlxS_C"/>
    <property type="match status" value="1"/>
</dbReference>
<protein>
    <recommendedName>
        <fullName evidence="3">Ribosome maturation factor RimP</fullName>
    </recommendedName>
</protein>
<dbReference type="SUPFAM" id="SSF75420">
    <property type="entry name" value="YhbC-like, N-terminal domain"/>
    <property type="match status" value="1"/>
</dbReference>
<dbReference type="RefSeq" id="WP_088917650.1">
    <property type="nucleotide sequence ID" value="NZ_CP018632.1"/>
</dbReference>
<dbReference type="InterPro" id="IPR003728">
    <property type="entry name" value="Ribosome_maturation_RimP"/>
</dbReference>
<evidence type="ECO:0000259" key="4">
    <source>
        <dbReference type="Pfam" id="PF02576"/>
    </source>
</evidence>
<dbReference type="OrthoDB" id="9805006at2"/>
<dbReference type="SUPFAM" id="SSF74942">
    <property type="entry name" value="YhbC-like, C-terminal domain"/>
    <property type="match status" value="1"/>
</dbReference>
<comment type="function">
    <text evidence="3">Required for maturation of 30S ribosomal subunits.</text>
</comment>
<evidence type="ECO:0000256" key="1">
    <source>
        <dbReference type="ARBA" id="ARBA00022490"/>
    </source>
</evidence>
<dbReference type="FunFam" id="3.30.300.70:FF:000001">
    <property type="entry name" value="Ribosome maturation factor RimP"/>
    <property type="match status" value="1"/>
</dbReference>
<dbReference type="GO" id="GO:0000028">
    <property type="term" value="P:ribosomal small subunit assembly"/>
    <property type="evidence" value="ECO:0007669"/>
    <property type="project" value="TreeGrafter"/>
</dbReference>
<dbReference type="InterPro" id="IPR028989">
    <property type="entry name" value="RimP_N"/>
</dbReference>
<dbReference type="Gene3D" id="3.30.300.70">
    <property type="entry name" value="RimP-like superfamily, N-terminal"/>
    <property type="match status" value="1"/>
</dbReference>
<dbReference type="InterPro" id="IPR036847">
    <property type="entry name" value="RimP_C_sf"/>
</dbReference>
<dbReference type="NCBIfam" id="NF000927">
    <property type="entry name" value="PRK00092.1-1"/>
    <property type="match status" value="1"/>
</dbReference>
<organism evidence="6 7">
    <name type="scientific">Granulosicoccus antarcticus IMCC3135</name>
    <dbReference type="NCBI Taxonomy" id="1192854"/>
    <lineage>
        <taxon>Bacteria</taxon>
        <taxon>Pseudomonadati</taxon>
        <taxon>Pseudomonadota</taxon>
        <taxon>Gammaproteobacteria</taxon>
        <taxon>Chromatiales</taxon>
        <taxon>Granulosicoccaceae</taxon>
        <taxon>Granulosicoccus</taxon>
    </lineage>
</organism>
<dbReference type="PANTHER" id="PTHR33867">
    <property type="entry name" value="RIBOSOME MATURATION FACTOR RIMP"/>
    <property type="match status" value="1"/>
</dbReference>
<dbReference type="Pfam" id="PF02576">
    <property type="entry name" value="RimP_N"/>
    <property type="match status" value="1"/>
</dbReference>
<dbReference type="GO" id="GO:0006412">
    <property type="term" value="P:translation"/>
    <property type="evidence" value="ECO:0007669"/>
    <property type="project" value="TreeGrafter"/>
</dbReference>
<dbReference type="Pfam" id="PF17384">
    <property type="entry name" value="DUF150_C"/>
    <property type="match status" value="1"/>
</dbReference>
<feature type="domain" description="Ribosome maturation factor RimP N-terminal" evidence="4">
    <location>
        <begin position="12"/>
        <end position="83"/>
    </location>
</feature>
<evidence type="ECO:0000313" key="6">
    <source>
        <dbReference type="EMBL" id="ASJ72331.1"/>
    </source>
</evidence>
<dbReference type="GO" id="GO:0005829">
    <property type="term" value="C:cytosol"/>
    <property type="evidence" value="ECO:0007669"/>
    <property type="project" value="TreeGrafter"/>
</dbReference>
<dbReference type="InterPro" id="IPR028998">
    <property type="entry name" value="RimP_C"/>
</dbReference>
<proteinExistence type="inferred from homology"/>
<sequence>MQRASTQVVNVIEPVVTGLGYELVGAEFGQAENGTTLRIYIDKPEGILMEDCAAVSRQLNAVLDVEDTIKSAYLLEVSSPGVDRPLFTEPQFAAQIGQEVKVKLTDAVGGRRNFKGPLIAVKDGLATVEVDGIDYDLAISDIEQAHIKGRLT</sequence>
<evidence type="ECO:0000259" key="5">
    <source>
        <dbReference type="Pfam" id="PF17384"/>
    </source>
</evidence>
<keyword evidence="1 3" id="KW-0963">Cytoplasm</keyword>
<dbReference type="Proteomes" id="UP000250079">
    <property type="component" value="Chromosome"/>
</dbReference>
<feature type="domain" description="Ribosome maturation factor RimP C-terminal" evidence="5">
    <location>
        <begin position="86"/>
        <end position="147"/>
    </location>
</feature>
<evidence type="ECO:0000256" key="3">
    <source>
        <dbReference type="HAMAP-Rule" id="MF_01077"/>
    </source>
</evidence>
<dbReference type="InterPro" id="IPR035956">
    <property type="entry name" value="RimP_N_sf"/>
</dbReference>
<keyword evidence="2 3" id="KW-0690">Ribosome biogenesis</keyword>
<dbReference type="PANTHER" id="PTHR33867:SF1">
    <property type="entry name" value="RIBOSOME MATURATION FACTOR RIMP"/>
    <property type="match status" value="1"/>
</dbReference>
<dbReference type="EMBL" id="CP018632">
    <property type="protein sequence ID" value="ASJ72331.1"/>
    <property type="molecule type" value="Genomic_DNA"/>
</dbReference>
<comment type="subcellular location">
    <subcellularLocation>
        <location evidence="3">Cytoplasm</location>
    </subcellularLocation>
</comment>
<reference evidence="6 7" key="1">
    <citation type="submission" date="2016-12" db="EMBL/GenBank/DDBJ databases">
        <authorList>
            <person name="Song W.-J."/>
            <person name="Kurnit D.M."/>
        </authorList>
    </citation>
    <scope>NUCLEOTIDE SEQUENCE [LARGE SCALE GENOMIC DNA]</scope>
    <source>
        <strain evidence="6 7">IMCC3135</strain>
    </source>
</reference>
<keyword evidence="7" id="KW-1185">Reference proteome</keyword>
<dbReference type="HAMAP" id="MF_01077">
    <property type="entry name" value="RimP"/>
    <property type="match status" value="1"/>
</dbReference>